<keyword evidence="3" id="KW-1185">Reference proteome</keyword>
<evidence type="ECO:0000313" key="3">
    <source>
        <dbReference type="Proteomes" id="UP000736335"/>
    </source>
</evidence>
<dbReference type="AlphaFoldDB" id="A0A9P6HLX8"/>
<evidence type="ECO:0000313" key="2">
    <source>
        <dbReference type="EMBL" id="KAF9789190.1"/>
    </source>
</evidence>
<feature type="region of interest" description="Disordered" evidence="1">
    <location>
        <begin position="200"/>
        <end position="221"/>
    </location>
</feature>
<comment type="caution">
    <text evidence="2">The sequence shown here is derived from an EMBL/GenBank/DDBJ whole genome shotgun (WGS) entry which is preliminary data.</text>
</comment>
<feature type="compositionally biased region" description="Low complexity" evidence="1">
    <location>
        <begin position="143"/>
        <end position="158"/>
    </location>
</feature>
<organism evidence="2 3">
    <name type="scientific">Thelephora terrestris</name>
    <dbReference type="NCBI Taxonomy" id="56493"/>
    <lineage>
        <taxon>Eukaryota</taxon>
        <taxon>Fungi</taxon>
        <taxon>Dikarya</taxon>
        <taxon>Basidiomycota</taxon>
        <taxon>Agaricomycotina</taxon>
        <taxon>Agaricomycetes</taxon>
        <taxon>Thelephorales</taxon>
        <taxon>Thelephoraceae</taxon>
        <taxon>Thelephora</taxon>
    </lineage>
</organism>
<name>A0A9P6HLX8_9AGAM</name>
<accession>A0A9P6HLX8</accession>
<feature type="region of interest" description="Disordered" evidence="1">
    <location>
        <begin position="86"/>
        <end position="127"/>
    </location>
</feature>
<reference evidence="2" key="1">
    <citation type="journal article" date="2020" name="Nat. Commun.">
        <title>Large-scale genome sequencing of mycorrhizal fungi provides insights into the early evolution of symbiotic traits.</title>
        <authorList>
            <person name="Miyauchi S."/>
            <person name="Kiss E."/>
            <person name="Kuo A."/>
            <person name="Drula E."/>
            <person name="Kohler A."/>
            <person name="Sanchez-Garcia M."/>
            <person name="Morin E."/>
            <person name="Andreopoulos B."/>
            <person name="Barry K.W."/>
            <person name="Bonito G."/>
            <person name="Buee M."/>
            <person name="Carver A."/>
            <person name="Chen C."/>
            <person name="Cichocki N."/>
            <person name="Clum A."/>
            <person name="Culley D."/>
            <person name="Crous P.W."/>
            <person name="Fauchery L."/>
            <person name="Girlanda M."/>
            <person name="Hayes R.D."/>
            <person name="Keri Z."/>
            <person name="LaButti K."/>
            <person name="Lipzen A."/>
            <person name="Lombard V."/>
            <person name="Magnuson J."/>
            <person name="Maillard F."/>
            <person name="Murat C."/>
            <person name="Nolan M."/>
            <person name="Ohm R.A."/>
            <person name="Pangilinan J."/>
            <person name="Pereira M.F."/>
            <person name="Perotto S."/>
            <person name="Peter M."/>
            <person name="Pfister S."/>
            <person name="Riley R."/>
            <person name="Sitrit Y."/>
            <person name="Stielow J.B."/>
            <person name="Szollosi G."/>
            <person name="Zifcakova L."/>
            <person name="Stursova M."/>
            <person name="Spatafora J.W."/>
            <person name="Tedersoo L."/>
            <person name="Vaario L.M."/>
            <person name="Yamada A."/>
            <person name="Yan M."/>
            <person name="Wang P."/>
            <person name="Xu J."/>
            <person name="Bruns T."/>
            <person name="Baldrian P."/>
            <person name="Vilgalys R."/>
            <person name="Dunand C."/>
            <person name="Henrissat B."/>
            <person name="Grigoriev I.V."/>
            <person name="Hibbett D."/>
            <person name="Nagy L.G."/>
            <person name="Martin F.M."/>
        </authorList>
    </citation>
    <scope>NUCLEOTIDE SEQUENCE</scope>
    <source>
        <strain evidence="2">UH-Tt-Lm1</strain>
    </source>
</reference>
<gene>
    <name evidence="2" type="ORF">BJ322DRAFT_1041443</name>
</gene>
<dbReference type="Proteomes" id="UP000736335">
    <property type="component" value="Unassembled WGS sequence"/>
</dbReference>
<feature type="region of interest" description="Disordered" evidence="1">
    <location>
        <begin position="141"/>
        <end position="166"/>
    </location>
</feature>
<protein>
    <submittedName>
        <fullName evidence="2">Uncharacterized protein</fullName>
    </submittedName>
</protein>
<feature type="compositionally biased region" description="Polar residues" evidence="1">
    <location>
        <begin position="109"/>
        <end position="127"/>
    </location>
</feature>
<reference evidence="2" key="2">
    <citation type="submission" date="2020-11" db="EMBL/GenBank/DDBJ databases">
        <authorList>
            <consortium name="DOE Joint Genome Institute"/>
            <person name="Kuo A."/>
            <person name="Miyauchi S."/>
            <person name="Kiss E."/>
            <person name="Drula E."/>
            <person name="Kohler A."/>
            <person name="Sanchez-Garcia M."/>
            <person name="Andreopoulos B."/>
            <person name="Barry K.W."/>
            <person name="Bonito G."/>
            <person name="Buee M."/>
            <person name="Carver A."/>
            <person name="Chen C."/>
            <person name="Cichocki N."/>
            <person name="Clum A."/>
            <person name="Culley D."/>
            <person name="Crous P.W."/>
            <person name="Fauchery L."/>
            <person name="Girlanda M."/>
            <person name="Hayes R."/>
            <person name="Keri Z."/>
            <person name="Labutti K."/>
            <person name="Lipzen A."/>
            <person name="Lombard V."/>
            <person name="Magnuson J."/>
            <person name="Maillard F."/>
            <person name="Morin E."/>
            <person name="Murat C."/>
            <person name="Nolan M."/>
            <person name="Ohm R."/>
            <person name="Pangilinan J."/>
            <person name="Pereira M."/>
            <person name="Perotto S."/>
            <person name="Peter M."/>
            <person name="Riley R."/>
            <person name="Sitrit Y."/>
            <person name="Stielow B."/>
            <person name="Szollosi G."/>
            <person name="Zifcakova L."/>
            <person name="Stursova M."/>
            <person name="Spatafora J.W."/>
            <person name="Tedersoo L."/>
            <person name="Vaario L.-M."/>
            <person name="Yamada A."/>
            <person name="Yan M."/>
            <person name="Wang P."/>
            <person name="Xu J."/>
            <person name="Bruns T."/>
            <person name="Baldrian P."/>
            <person name="Vilgalys R."/>
            <person name="Henrissat B."/>
            <person name="Grigoriev I.V."/>
            <person name="Hibbett D."/>
            <person name="Nagy L.G."/>
            <person name="Martin F.M."/>
        </authorList>
    </citation>
    <scope>NUCLEOTIDE SEQUENCE</scope>
    <source>
        <strain evidence="2">UH-Tt-Lm1</strain>
    </source>
</reference>
<proteinExistence type="predicted"/>
<sequence>MSPQETYDHTGFDCEDDMQKFCQEMGLIRTGEGWSWPDHGYNEFMPGTLAGPIKLWSDVSASPPPPPTEFTMAPLYTGLWYDHGSGFDDGGGGGGDDEGKQGFPGGGTNDHQSTLEWTDNSTKTAELSKSLAPAKPIIIENHSQSAQSSTPAPSSSRSGYNRAENKEGKTQCLDRICEALRIPRGEEDYLILRKIIESMGGSAPEHGKPSGRLTKPQRQRWQREDRRRCFEALKGVVCPWMGPVRELKILKNVLKMVTAKSEADEPQGSAHLIVFRA</sequence>
<dbReference type="EMBL" id="WIUZ02000003">
    <property type="protein sequence ID" value="KAF9789190.1"/>
    <property type="molecule type" value="Genomic_DNA"/>
</dbReference>
<evidence type="ECO:0000256" key="1">
    <source>
        <dbReference type="SAM" id="MobiDB-lite"/>
    </source>
</evidence>